<dbReference type="AlphaFoldDB" id="A0AAW2HWU2"/>
<protein>
    <recommendedName>
        <fullName evidence="4">Cuticle protein 6</fullName>
    </recommendedName>
</protein>
<dbReference type="InterPro" id="IPR000618">
    <property type="entry name" value="Insect_cuticle"/>
</dbReference>
<evidence type="ECO:0000256" key="1">
    <source>
        <dbReference type="PROSITE-ProRule" id="PRU00497"/>
    </source>
</evidence>
<feature type="compositionally biased region" description="Polar residues" evidence="2">
    <location>
        <begin position="427"/>
        <end position="437"/>
    </location>
</feature>
<dbReference type="GO" id="GO:0042302">
    <property type="term" value="F:structural constituent of cuticle"/>
    <property type="evidence" value="ECO:0007669"/>
    <property type="project" value="UniProtKB-UniRule"/>
</dbReference>
<accession>A0AAW2HWU2</accession>
<evidence type="ECO:0000313" key="3">
    <source>
        <dbReference type="EMBL" id="KAL0273843.1"/>
    </source>
</evidence>
<sequence>MFKKPPKYEYGYIVSDQEGNAQGHVESRDGVYALGRYYVNSPSGSGQKVTYFADDWGYHPLVSYASTSPRGSSRTQFAMGDKAIAALKDNAPVGNGIEAKDTSFTSVGLAAAAQHPSLLLVPPTLSTGNYAPSENPSSTIGTAIVGTPITAGKQTILHLPNLRETLRNNTDPGPTVQQERQQIVKLSAYLQPPENISSSYNTDIQPPTEQLTEEQHQNLYASPSEVYLTTTMKPIVVSVTENNNIITNNNGESGYNNVENTDSATQSTNSVLVDEGRNAIDQLAPLQAGLSILSSESAKPVQESVEAEPVSYKTVVDIQEGISVDVRQNPDGSLRLANFGDKIPKQNIQALGYERRLVDPAAQSVVRENDPVLREQKQADLLARQEAEILAVQKSIEQLQQQIISQIDEEHAKVETKQESEKPEALTQDQNSIQSSNTPVHVAPREEYPEAPAAVQPVVLAPVPVPEENIPVSYADVQVDRESVGNNQIEALPHRTVKSQNLAGILTLNAPPPPTAQALIQEPQSAETVDLVPPPVESEPVLVEPYPVEEEPKLLPAPAPTLFPVKVETPVIVEKPTIVETTKVVEKPVVVKEPVEYTKVVEVEKPVPVLQPYPVEVTKVVHVDRPVPVPHPIAVSHPVPVPVAVPHPVEVPVPHLIPVPEILPIALKEYYPVYIHKSKPKQPRKPIPEKLFTPETSASGVTFQPEAVARPAFHEPLHHVIDWQTYVSQQQFSEEALRQAYRSNRGHRNKNVLKNLRIEYGFKPPLRPSVEITEEVKPSIYGPSYRSD</sequence>
<organism evidence="3">
    <name type="scientific">Menopon gallinae</name>
    <name type="common">poultry shaft louse</name>
    <dbReference type="NCBI Taxonomy" id="328185"/>
    <lineage>
        <taxon>Eukaryota</taxon>
        <taxon>Metazoa</taxon>
        <taxon>Ecdysozoa</taxon>
        <taxon>Arthropoda</taxon>
        <taxon>Hexapoda</taxon>
        <taxon>Insecta</taxon>
        <taxon>Pterygota</taxon>
        <taxon>Neoptera</taxon>
        <taxon>Paraneoptera</taxon>
        <taxon>Psocodea</taxon>
        <taxon>Troctomorpha</taxon>
        <taxon>Phthiraptera</taxon>
        <taxon>Amblycera</taxon>
        <taxon>Menoponidae</taxon>
        <taxon>Menopon</taxon>
    </lineage>
</organism>
<evidence type="ECO:0000256" key="2">
    <source>
        <dbReference type="SAM" id="MobiDB-lite"/>
    </source>
</evidence>
<gene>
    <name evidence="3" type="ORF">PYX00_006421</name>
</gene>
<dbReference type="PROSITE" id="PS51155">
    <property type="entry name" value="CHIT_BIND_RR_2"/>
    <property type="match status" value="1"/>
</dbReference>
<dbReference type="EMBL" id="JARGDH010000003">
    <property type="protein sequence ID" value="KAL0273843.1"/>
    <property type="molecule type" value="Genomic_DNA"/>
</dbReference>
<comment type="caution">
    <text evidence="3">The sequence shown here is derived from an EMBL/GenBank/DDBJ whole genome shotgun (WGS) entry which is preliminary data.</text>
</comment>
<feature type="compositionally biased region" description="Basic and acidic residues" evidence="2">
    <location>
        <begin position="411"/>
        <end position="424"/>
    </location>
</feature>
<feature type="region of interest" description="Disordered" evidence="2">
    <location>
        <begin position="411"/>
        <end position="437"/>
    </location>
</feature>
<proteinExistence type="predicted"/>
<reference evidence="3" key="1">
    <citation type="journal article" date="2024" name="Gigascience">
        <title>Chromosome-level genome of the poultry shaft louse Menopon gallinae provides insight into the host-switching and adaptive evolution of parasitic lice.</title>
        <authorList>
            <person name="Xu Y."/>
            <person name="Ma L."/>
            <person name="Liu S."/>
            <person name="Liang Y."/>
            <person name="Liu Q."/>
            <person name="He Z."/>
            <person name="Tian L."/>
            <person name="Duan Y."/>
            <person name="Cai W."/>
            <person name="Li H."/>
            <person name="Song F."/>
        </authorList>
    </citation>
    <scope>NUCLEOTIDE SEQUENCE</scope>
    <source>
        <strain evidence="3">Cailab_2023a</strain>
    </source>
</reference>
<dbReference type="Pfam" id="PF00379">
    <property type="entry name" value="Chitin_bind_4"/>
    <property type="match status" value="1"/>
</dbReference>
<keyword evidence="1" id="KW-0193">Cuticle</keyword>
<name>A0AAW2HWU2_9NEOP</name>
<evidence type="ECO:0008006" key="4">
    <source>
        <dbReference type="Google" id="ProtNLM"/>
    </source>
</evidence>